<dbReference type="RefSeq" id="WP_166224603.1">
    <property type="nucleotide sequence ID" value="NZ_CP049989.1"/>
</dbReference>
<dbReference type="InterPro" id="IPR018389">
    <property type="entry name" value="DctP_fam"/>
</dbReference>
<dbReference type="Proteomes" id="UP000503162">
    <property type="component" value="Chromosome"/>
</dbReference>
<keyword evidence="1 2" id="KW-0732">Signal</keyword>
<dbReference type="EMBL" id="CP049989">
    <property type="protein sequence ID" value="QIM51255.1"/>
    <property type="molecule type" value="Genomic_DNA"/>
</dbReference>
<dbReference type="AlphaFoldDB" id="A0A6G8IDW9"/>
<dbReference type="InterPro" id="IPR038404">
    <property type="entry name" value="TRAP_DctP_sf"/>
</dbReference>
<evidence type="ECO:0000256" key="2">
    <source>
        <dbReference type="SAM" id="SignalP"/>
    </source>
</evidence>
<dbReference type="NCBIfam" id="NF037995">
    <property type="entry name" value="TRAP_S1"/>
    <property type="match status" value="1"/>
</dbReference>
<dbReference type="PANTHER" id="PTHR33376">
    <property type="match status" value="1"/>
</dbReference>
<dbReference type="PANTHER" id="PTHR33376:SF15">
    <property type="entry name" value="BLL6794 PROTEIN"/>
    <property type="match status" value="1"/>
</dbReference>
<evidence type="ECO:0000313" key="4">
    <source>
        <dbReference type="Proteomes" id="UP000503162"/>
    </source>
</evidence>
<evidence type="ECO:0000256" key="1">
    <source>
        <dbReference type="ARBA" id="ARBA00022729"/>
    </source>
</evidence>
<organism evidence="3 4">
    <name type="scientific">Hydrogenophaga crocea</name>
    <dbReference type="NCBI Taxonomy" id="2716225"/>
    <lineage>
        <taxon>Bacteria</taxon>
        <taxon>Pseudomonadati</taxon>
        <taxon>Pseudomonadota</taxon>
        <taxon>Betaproteobacteria</taxon>
        <taxon>Burkholderiales</taxon>
        <taxon>Comamonadaceae</taxon>
        <taxon>Hydrogenophaga</taxon>
    </lineage>
</organism>
<proteinExistence type="predicted"/>
<dbReference type="Pfam" id="PF03480">
    <property type="entry name" value="DctP"/>
    <property type="match status" value="1"/>
</dbReference>
<keyword evidence="4" id="KW-1185">Reference proteome</keyword>
<dbReference type="PROSITE" id="PS51318">
    <property type="entry name" value="TAT"/>
    <property type="match status" value="1"/>
</dbReference>
<gene>
    <name evidence="3" type="ORF">G9Q37_03440</name>
</gene>
<evidence type="ECO:0000313" key="3">
    <source>
        <dbReference type="EMBL" id="QIM51255.1"/>
    </source>
</evidence>
<dbReference type="CDD" id="cd13665">
    <property type="entry name" value="PBP2_TRAP_Dctp3_4"/>
    <property type="match status" value="1"/>
</dbReference>
<feature type="signal peptide" evidence="2">
    <location>
        <begin position="1"/>
        <end position="27"/>
    </location>
</feature>
<sequence length="345" mass="37237">MNFLKRRTALAVLGAVAAATVAGTAMAQTVTLRLHQMLPQQATIPARALVPWAQKVEADSGGRIKVQLFHAMQLGGAPPQLFDQARDGVVDLTWTVLGYTPGRFPKTEVFELPFMSGDPVASSRAIQEYVEKFAADEFKDVKLIAVHTHGPGLFHSKTPITGLESLRGMKVRGGSRIINNMLVKLGATPVGMPVPAVTDALTKGTIDATTIPWEVTPSLKVTELVKNHTTFAGKEGLYTQTFAFSMNRASYEKLPPDLKAVIDKNSGIETAALFGRAMEEGDKAGRDIAVKAGNNIVALDIQETQRWRRTASTVETDWINEVKGKGIDGAKLAAEARALIAKHSR</sequence>
<dbReference type="KEGG" id="hcz:G9Q37_03440"/>
<accession>A0A6G8IDW9</accession>
<name>A0A6G8IDW9_9BURK</name>
<reference evidence="3 4" key="1">
    <citation type="submission" date="2020-03" db="EMBL/GenBank/DDBJ databases">
        <title>Hydrogenophaga sp. nov. isolated from cyanobacterial mat.</title>
        <authorList>
            <person name="Thorat V."/>
            <person name="Kirdat K."/>
            <person name="Tiwarekar B."/>
            <person name="Costa E.D."/>
            <person name="Yadav A."/>
        </authorList>
    </citation>
    <scope>NUCLEOTIDE SEQUENCE [LARGE SCALE GENOMIC DNA]</scope>
    <source>
        <strain evidence="3 4">BA0156</strain>
    </source>
</reference>
<dbReference type="Gene3D" id="3.40.190.170">
    <property type="entry name" value="Bacterial extracellular solute-binding protein, family 7"/>
    <property type="match status" value="1"/>
</dbReference>
<dbReference type="GO" id="GO:0055085">
    <property type="term" value="P:transmembrane transport"/>
    <property type="evidence" value="ECO:0007669"/>
    <property type="project" value="InterPro"/>
</dbReference>
<dbReference type="InterPro" id="IPR006311">
    <property type="entry name" value="TAT_signal"/>
</dbReference>
<feature type="chain" id="PRO_5026181504" evidence="2">
    <location>
        <begin position="28"/>
        <end position="345"/>
    </location>
</feature>
<protein>
    <submittedName>
        <fullName evidence="3">TRAP transporter substrate-binding protein</fullName>
    </submittedName>
</protein>